<name>A0ABU8TFT7_9HYPH</name>
<dbReference type="Proteomes" id="UP001385499">
    <property type="component" value="Unassembled WGS sequence"/>
</dbReference>
<keyword evidence="2" id="KW-1185">Reference proteome</keyword>
<dbReference type="EMBL" id="JBAKIA010000001">
    <property type="protein sequence ID" value="MEJ8473018.1"/>
    <property type="molecule type" value="Genomic_DNA"/>
</dbReference>
<dbReference type="NCBIfam" id="NF041384">
    <property type="entry name" value="YHS_seleno_dom"/>
    <property type="match status" value="1"/>
</dbReference>
<protein>
    <submittedName>
        <fullName evidence="1">YHS domain-containing (Seleno)protein</fullName>
    </submittedName>
</protein>
<comment type="caution">
    <text evidence="1">The sequence shown here is derived from an EMBL/GenBank/DDBJ whole genome shotgun (WGS) entry which is preliminary data.</text>
</comment>
<accession>A0ABU8TFT7</accession>
<evidence type="ECO:0000313" key="2">
    <source>
        <dbReference type="Proteomes" id="UP001385499"/>
    </source>
</evidence>
<proteinExistence type="predicted"/>
<reference evidence="1 2" key="1">
    <citation type="submission" date="2024-02" db="EMBL/GenBank/DDBJ databases">
        <title>Roseibium algae sp. nov., isolated from marine alga (Grateloupia sp.), showing potential in myo-inositol conversion.</title>
        <authorList>
            <person name="Wang Y."/>
        </authorList>
    </citation>
    <scope>NUCLEOTIDE SEQUENCE [LARGE SCALE GENOMIC DNA]</scope>
    <source>
        <strain evidence="1 2">H3510</strain>
    </source>
</reference>
<gene>
    <name evidence="1" type="ORF">V6575_02870</name>
</gene>
<dbReference type="RefSeq" id="WP_340272521.1">
    <property type="nucleotide sequence ID" value="NZ_JBAKIA010000001.1"/>
</dbReference>
<sequence length="178" mass="19724">MPTCDSLYLSDEHGPESMIKCRANGTRMWLCLWVACCLCFVSTHTLARPEVFLPDPIGGYAIGGHDPVAYFVDGIPRQGSRKYEFYWGGVEWVFVNEGNFKAFKRSPEIYAPLFAGCGGYALAEGFATAGNPLIFAMVDGKLVFFHSVVSRFLFLVNGKQLMADALMHQDRAGCKPTF</sequence>
<evidence type="ECO:0000313" key="1">
    <source>
        <dbReference type="EMBL" id="MEJ8473018.1"/>
    </source>
</evidence>
<organism evidence="1 2">
    <name type="scientific">Roseibium algae</name>
    <dbReference type="NCBI Taxonomy" id="3123038"/>
    <lineage>
        <taxon>Bacteria</taxon>
        <taxon>Pseudomonadati</taxon>
        <taxon>Pseudomonadota</taxon>
        <taxon>Alphaproteobacteria</taxon>
        <taxon>Hyphomicrobiales</taxon>
        <taxon>Stappiaceae</taxon>
        <taxon>Roseibium</taxon>
    </lineage>
</organism>